<keyword evidence="2" id="KW-1185">Reference proteome</keyword>
<protein>
    <submittedName>
        <fullName evidence="1">Uncharacterized protein</fullName>
    </submittedName>
</protein>
<evidence type="ECO:0000313" key="1">
    <source>
        <dbReference type="EMBL" id="CAH1972527.1"/>
    </source>
</evidence>
<organism evidence="1 2">
    <name type="scientific">Acanthoscelides obtectus</name>
    <name type="common">Bean weevil</name>
    <name type="synonym">Bruchus obtectus</name>
    <dbReference type="NCBI Taxonomy" id="200917"/>
    <lineage>
        <taxon>Eukaryota</taxon>
        <taxon>Metazoa</taxon>
        <taxon>Ecdysozoa</taxon>
        <taxon>Arthropoda</taxon>
        <taxon>Hexapoda</taxon>
        <taxon>Insecta</taxon>
        <taxon>Pterygota</taxon>
        <taxon>Neoptera</taxon>
        <taxon>Endopterygota</taxon>
        <taxon>Coleoptera</taxon>
        <taxon>Polyphaga</taxon>
        <taxon>Cucujiformia</taxon>
        <taxon>Chrysomeloidea</taxon>
        <taxon>Chrysomelidae</taxon>
        <taxon>Bruchinae</taxon>
        <taxon>Bruchini</taxon>
        <taxon>Acanthoscelides</taxon>
    </lineage>
</organism>
<dbReference type="Proteomes" id="UP001152888">
    <property type="component" value="Unassembled WGS sequence"/>
</dbReference>
<reference evidence="1" key="1">
    <citation type="submission" date="2022-03" db="EMBL/GenBank/DDBJ databases">
        <authorList>
            <person name="Sayadi A."/>
        </authorList>
    </citation>
    <scope>NUCLEOTIDE SEQUENCE</scope>
</reference>
<proteinExistence type="predicted"/>
<accession>A0A9P0KEW4</accession>
<sequence length="151" mass="16870">MARASSTRLSTTMLNQLRSFSNELASNEIRSRLEAVPTERLMTADYSGSIRYNVCMDNNASKKKFIFEKMPGISLGQQNAGVKLQKANNDEELCVSVQTSEEKGYRAFDVSTTQKNVILPLKMSRLSNPFPEPVKDFLSDALSQQLGPTRN</sequence>
<dbReference type="EMBL" id="CAKOFQ010006799">
    <property type="protein sequence ID" value="CAH1972527.1"/>
    <property type="molecule type" value="Genomic_DNA"/>
</dbReference>
<dbReference type="OrthoDB" id="6742557at2759"/>
<comment type="caution">
    <text evidence="1">The sequence shown here is derived from an EMBL/GenBank/DDBJ whole genome shotgun (WGS) entry which is preliminary data.</text>
</comment>
<gene>
    <name evidence="1" type="ORF">ACAOBT_LOCUS10053</name>
</gene>
<name>A0A9P0KEW4_ACAOB</name>
<evidence type="ECO:0000313" key="2">
    <source>
        <dbReference type="Proteomes" id="UP001152888"/>
    </source>
</evidence>
<dbReference type="AlphaFoldDB" id="A0A9P0KEW4"/>